<evidence type="ECO:0000256" key="15">
    <source>
        <dbReference type="PROSITE-ProRule" id="PRU00236"/>
    </source>
</evidence>
<dbReference type="GO" id="GO:0097372">
    <property type="term" value="F:histone H3K18 deacetylase activity, NAD-dependent"/>
    <property type="evidence" value="ECO:0007669"/>
    <property type="project" value="TreeGrafter"/>
</dbReference>
<dbReference type="PANTHER" id="PTHR11085">
    <property type="entry name" value="NAD-DEPENDENT PROTEIN DEACYLASE SIRTUIN-5, MITOCHONDRIAL-RELATED"/>
    <property type="match status" value="1"/>
</dbReference>
<comment type="catalytic activity">
    <reaction evidence="11">
        <text>N(6)-decanoyl-L-lysyl-[protein] + NAD(+) + H2O = 2''-O-decanoyl-ADP-D-ribose + nicotinamide + L-lysyl-[protein]</text>
        <dbReference type="Rhea" id="RHEA:70631"/>
        <dbReference type="Rhea" id="RHEA-COMP:9752"/>
        <dbReference type="Rhea" id="RHEA-COMP:17932"/>
        <dbReference type="ChEBI" id="CHEBI:15377"/>
        <dbReference type="ChEBI" id="CHEBI:17154"/>
        <dbReference type="ChEBI" id="CHEBI:29969"/>
        <dbReference type="ChEBI" id="CHEBI:57540"/>
        <dbReference type="ChEBI" id="CHEBI:143222"/>
        <dbReference type="ChEBI" id="CHEBI:189688"/>
    </reaction>
    <physiologicalReaction direction="left-to-right" evidence="11">
        <dbReference type="Rhea" id="RHEA:70632"/>
    </physiologicalReaction>
</comment>
<evidence type="ECO:0000256" key="12">
    <source>
        <dbReference type="ARBA" id="ARBA00051105"/>
    </source>
</evidence>
<comment type="cofactor">
    <cofactor evidence="1">
        <name>Zn(2+)</name>
        <dbReference type="ChEBI" id="CHEBI:29105"/>
    </cofactor>
</comment>
<evidence type="ECO:0000256" key="8">
    <source>
        <dbReference type="ARBA" id="ARBA00038170"/>
    </source>
</evidence>
<sequence>MALKGLKIVKGVNPFHDAFFVHRRYVGLYDDLECEDINTGNKKFLIIYRKATFVAPKAANSERIVPLRPARIVVEEDGNASFQVLFRVFRETSTTDEFCELLKQLSAVGGFRLCCGLDERDVNHTRASTVMHFLHPFERMEARGCLLWFSPKYRRKPLVNNLMSRCPRCSVWTSHTKYQKKRSREESEDVNTQLSEEVEIIHSVNSEERKLTEQQEIQVVCIEETVEEVVRGATITPITFTRQDSNSAMSNVTVSIQSVREVIADDDDKSDSSKRQKMIEIQFVENPIPQEFTEDNDDKSANGQVSNIGWAIASDINSMINWNSNRTRITMNLYLLYYRRTTRHGRLPGLVSSCLIAIAMASKEILSSGREHRKRAERCRILVREEVQAKLKSITTILKKSIDARTSEDLQMLENSPEVVDQVEKRMKKRTTLKEREKEIEDPPEILREKCKTLAEFIRNTNRLVIYTGAGISTAASIPDYRGPNGVWTLMQKGKKIGSHELSDAEPTTTHMVVAQLYDKGILSHVVSQNCDGLHMRSGLPWHVLSEVHGNMYMEVCIKCRPTREYIRLFDVTERTSVHKHKTGRKCYECGNDLIDTIVHFGEKGLLKSPLNWLGAVKAAEKCDMILCLGSSLKVLRKYTCLWEMNRPLQSRPVLCVVNLQWTPKDHVATLKINGKCDEVMVEMMKQLQISIPRYHRDTDPIFQLSVPLREYELPTVSRKPLASPFDVKLNENETKDADTIEIENIMHFVDVKAEKTDDYSSYSPLDDDKLKVVDEENEVENSQVQDETPSDSETKISGNPGWFGKGYRKIFQKKRRRL</sequence>
<dbReference type="EnsemblMetazoa" id="SMAR015200-RA">
    <property type="protein sequence ID" value="SMAR015200-PA"/>
    <property type="gene ID" value="SMAR015200"/>
</dbReference>
<evidence type="ECO:0000256" key="10">
    <source>
        <dbReference type="ARBA" id="ARBA00043038"/>
    </source>
</evidence>
<evidence type="ECO:0000256" key="11">
    <source>
        <dbReference type="ARBA" id="ARBA00050237"/>
    </source>
</evidence>
<keyword evidence="5 15" id="KW-0479">Metal-binding</keyword>
<feature type="domain" description="Deacetylase sirtuin-type" evidence="17">
    <location>
        <begin position="444"/>
        <end position="691"/>
    </location>
</feature>
<dbReference type="GO" id="GO:0010468">
    <property type="term" value="P:regulation of gene expression"/>
    <property type="evidence" value="ECO:0007669"/>
    <property type="project" value="UniProtKB-ARBA"/>
</dbReference>
<dbReference type="eggNOG" id="KOG1905">
    <property type="taxonomic scope" value="Eukaryota"/>
</dbReference>
<dbReference type="GO" id="GO:0005634">
    <property type="term" value="C:nucleus"/>
    <property type="evidence" value="ECO:0007669"/>
    <property type="project" value="TreeGrafter"/>
</dbReference>
<evidence type="ECO:0000256" key="5">
    <source>
        <dbReference type="ARBA" id="ARBA00022723"/>
    </source>
</evidence>
<reference evidence="19" key="1">
    <citation type="submission" date="2011-05" db="EMBL/GenBank/DDBJ databases">
        <authorList>
            <person name="Richards S.R."/>
            <person name="Qu J."/>
            <person name="Jiang H."/>
            <person name="Jhangiani S.N."/>
            <person name="Agravi P."/>
            <person name="Goodspeed R."/>
            <person name="Gross S."/>
            <person name="Mandapat C."/>
            <person name="Jackson L."/>
            <person name="Mathew T."/>
            <person name="Pu L."/>
            <person name="Thornton R."/>
            <person name="Saada N."/>
            <person name="Wilczek-Boney K.B."/>
            <person name="Lee S."/>
            <person name="Kovar C."/>
            <person name="Wu Y."/>
            <person name="Scherer S.E."/>
            <person name="Worley K.C."/>
            <person name="Muzny D.M."/>
            <person name="Gibbs R."/>
        </authorList>
    </citation>
    <scope>NUCLEOTIDE SEQUENCE</scope>
    <source>
        <strain evidence="19">Brora</strain>
    </source>
</reference>
<evidence type="ECO:0000256" key="16">
    <source>
        <dbReference type="SAM" id="MobiDB-lite"/>
    </source>
</evidence>
<name>T1JMX0_STRMM</name>
<dbReference type="SUPFAM" id="SSF52467">
    <property type="entry name" value="DHS-like NAD/FAD-binding domain"/>
    <property type="match status" value="1"/>
</dbReference>
<dbReference type="GO" id="GO:0070403">
    <property type="term" value="F:NAD+ binding"/>
    <property type="evidence" value="ECO:0007669"/>
    <property type="project" value="InterPro"/>
</dbReference>
<dbReference type="PANTHER" id="PTHR11085:SF1">
    <property type="entry name" value="NAD-DEPENDENT PROTEIN DEACETYLASE SIRTUIN-7"/>
    <property type="match status" value="1"/>
</dbReference>
<dbReference type="PhylomeDB" id="T1JMX0"/>
<evidence type="ECO:0000256" key="1">
    <source>
        <dbReference type="ARBA" id="ARBA00001947"/>
    </source>
</evidence>
<dbReference type="Proteomes" id="UP000014500">
    <property type="component" value="Unassembled WGS sequence"/>
</dbReference>
<feature type="binding site" evidence="15">
    <location>
        <position position="587"/>
    </location>
    <ligand>
        <name>Zn(2+)</name>
        <dbReference type="ChEBI" id="CHEBI:29105"/>
    </ligand>
</feature>
<dbReference type="InterPro" id="IPR029035">
    <property type="entry name" value="DHS-like_NAD/FAD-binding_dom"/>
</dbReference>
<dbReference type="Pfam" id="PF02146">
    <property type="entry name" value="SIR2"/>
    <property type="match status" value="1"/>
</dbReference>
<evidence type="ECO:0000256" key="4">
    <source>
        <dbReference type="ARBA" id="ARBA00022679"/>
    </source>
</evidence>
<dbReference type="FunFam" id="2.20.28.200:FF:000002">
    <property type="entry name" value="NAD-dependent deacetylase sirtuin-7"/>
    <property type="match status" value="1"/>
</dbReference>
<dbReference type="FunFam" id="3.40.50.1220:FF:000038">
    <property type="entry name" value="NAD-dependent protein deacetylase sirtuin-6 isoform X2"/>
    <property type="match status" value="1"/>
</dbReference>
<evidence type="ECO:0000313" key="18">
    <source>
        <dbReference type="EnsemblMetazoa" id="SMAR015200-PA"/>
    </source>
</evidence>
<feature type="region of interest" description="Disordered" evidence="16">
    <location>
        <begin position="759"/>
        <end position="802"/>
    </location>
</feature>
<evidence type="ECO:0000256" key="14">
    <source>
        <dbReference type="ARBA" id="ARBA00052763"/>
    </source>
</evidence>
<comment type="catalytic activity">
    <reaction evidence="13">
        <text>N(6)-propanoyl-L-lysyl-[protein] + NAD(+) + H2O = 3''-O-propanoyl-ADP-D-ribose + nicotinamide + L-lysyl-[protein]</text>
        <dbReference type="Rhea" id="RHEA:23500"/>
        <dbReference type="Rhea" id="RHEA-COMP:9752"/>
        <dbReference type="Rhea" id="RHEA-COMP:13758"/>
        <dbReference type="ChEBI" id="CHEBI:15377"/>
        <dbReference type="ChEBI" id="CHEBI:17154"/>
        <dbReference type="ChEBI" id="CHEBI:29969"/>
        <dbReference type="ChEBI" id="CHEBI:57540"/>
        <dbReference type="ChEBI" id="CHEBI:138019"/>
        <dbReference type="ChEBI" id="CHEBI:145015"/>
    </reaction>
    <physiologicalReaction direction="left-to-right" evidence="13">
        <dbReference type="Rhea" id="RHEA:23501"/>
    </physiologicalReaction>
</comment>
<evidence type="ECO:0000256" key="13">
    <source>
        <dbReference type="ARBA" id="ARBA00051399"/>
    </source>
</evidence>
<dbReference type="EC" id="2.3.1.286" evidence="2"/>
<dbReference type="HOGENOM" id="CLU_345242_0_0_1"/>
<keyword evidence="7" id="KW-0520">NAD</keyword>
<comment type="similarity">
    <text evidence="8">Belongs to the sirtuin family. Class IV subfamily.</text>
</comment>
<evidence type="ECO:0000313" key="19">
    <source>
        <dbReference type="Proteomes" id="UP000014500"/>
    </source>
</evidence>
<dbReference type="GO" id="GO:0140861">
    <property type="term" value="P:DNA repair-dependent chromatin remodeling"/>
    <property type="evidence" value="ECO:0007669"/>
    <property type="project" value="UniProtKB-ARBA"/>
</dbReference>
<evidence type="ECO:0000256" key="2">
    <source>
        <dbReference type="ARBA" id="ARBA00012928"/>
    </source>
</evidence>
<evidence type="ECO:0000256" key="7">
    <source>
        <dbReference type="ARBA" id="ARBA00023027"/>
    </source>
</evidence>
<dbReference type="Gene3D" id="3.40.50.1220">
    <property type="entry name" value="TPP-binding domain"/>
    <property type="match status" value="1"/>
</dbReference>
<accession>T1JMX0</accession>
<dbReference type="GO" id="GO:0046872">
    <property type="term" value="F:metal ion binding"/>
    <property type="evidence" value="ECO:0007669"/>
    <property type="project" value="UniProtKB-KW"/>
</dbReference>
<keyword evidence="6 15" id="KW-0862">Zinc</keyword>
<comment type="catalytic activity">
    <reaction evidence="14">
        <text>N(6)-glutaryl-L-lysyl-[protein] + NAD(+) + H2O = 2''-O-glutaryl-ADP-D-ribose + nicotinamide + L-lysyl-[protein]</text>
        <dbReference type="Rhea" id="RHEA:47664"/>
        <dbReference type="Rhea" id="RHEA-COMP:9752"/>
        <dbReference type="Rhea" id="RHEA-COMP:11875"/>
        <dbReference type="ChEBI" id="CHEBI:15377"/>
        <dbReference type="ChEBI" id="CHEBI:17154"/>
        <dbReference type="ChEBI" id="CHEBI:29969"/>
        <dbReference type="ChEBI" id="CHEBI:57540"/>
        <dbReference type="ChEBI" id="CHEBI:87828"/>
        <dbReference type="ChEBI" id="CHEBI:87829"/>
    </reaction>
    <physiologicalReaction direction="left-to-right" evidence="14">
        <dbReference type="Rhea" id="RHEA:47665"/>
    </physiologicalReaction>
</comment>
<dbReference type="AlphaFoldDB" id="T1JMX0"/>
<evidence type="ECO:0000256" key="9">
    <source>
        <dbReference type="ARBA" id="ARBA00041832"/>
    </source>
</evidence>
<organism evidence="18 19">
    <name type="scientific">Strigamia maritima</name>
    <name type="common">European centipede</name>
    <name type="synonym">Geophilus maritimus</name>
    <dbReference type="NCBI Taxonomy" id="126957"/>
    <lineage>
        <taxon>Eukaryota</taxon>
        <taxon>Metazoa</taxon>
        <taxon>Ecdysozoa</taxon>
        <taxon>Arthropoda</taxon>
        <taxon>Myriapoda</taxon>
        <taxon>Chilopoda</taxon>
        <taxon>Pleurostigmophora</taxon>
        <taxon>Geophilomorpha</taxon>
        <taxon>Linotaeniidae</taxon>
        <taxon>Strigamia</taxon>
    </lineage>
</organism>
<dbReference type="STRING" id="126957.T1JMX0"/>
<evidence type="ECO:0000259" key="17">
    <source>
        <dbReference type="PROSITE" id="PS50305"/>
    </source>
</evidence>
<keyword evidence="3" id="KW-0597">Phosphoprotein</keyword>
<evidence type="ECO:0000256" key="3">
    <source>
        <dbReference type="ARBA" id="ARBA00022553"/>
    </source>
</evidence>
<keyword evidence="4" id="KW-0808">Transferase</keyword>
<dbReference type="InterPro" id="IPR050134">
    <property type="entry name" value="NAD-dep_sirtuin_deacylases"/>
</dbReference>
<dbReference type="EMBL" id="JH431897">
    <property type="status" value="NOT_ANNOTATED_CDS"/>
    <property type="molecule type" value="Genomic_DNA"/>
</dbReference>
<feature type="binding site" evidence="15">
    <location>
        <position position="560"/>
    </location>
    <ligand>
        <name>Zn(2+)</name>
        <dbReference type="ChEBI" id="CHEBI:29105"/>
    </ligand>
</feature>
<dbReference type="InterPro" id="IPR026590">
    <property type="entry name" value="Ssirtuin_cat_dom"/>
</dbReference>
<comment type="catalytic activity">
    <reaction evidence="12">
        <text>N(6)-succinyl-L-lysyl-[protein] + NAD(+) + H2O = 2''-O-succinyl-ADP-D-ribose + nicotinamide + L-lysyl-[protein]</text>
        <dbReference type="Rhea" id="RHEA:47668"/>
        <dbReference type="Rhea" id="RHEA-COMP:9752"/>
        <dbReference type="Rhea" id="RHEA-COMP:11877"/>
        <dbReference type="ChEBI" id="CHEBI:15377"/>
        <dbReference type="ChEBI" id="CHEBI:17154"/>
        <dbReference type="ChEBI" id="CHEBI:29969"/>
        <dbReference type="ChEBI" id="CHEBI:57540"/>
        <dbReference type="ChEBI" id="CHEBI:87830"/>
        <dbReference type="ChEBI" id="CHEBI:87832"/>
    </reaction>
    <physiologicalReaction direction="left-to-right" evidence="12">
        <dbReference type="Rhea" id="RHEA:47669"/>
    </physiologicalReaction>
</comment>
<feature type="binding site" evidence="15">
    <location>
        <position position="557"/>
    </location>
    <ligand>
        <name>Zn(2+)</name>
        <dbReference type="ChEBI" id="CHEBI:29105"/>
    </ligand>
</feature>
<keyword evidence="19" id="KW-1185">Reference proteome</keyword>
<reference evidence="18" key="2">
    <citation type="submission" date="2015-02" db="UniProtKB">
        <authorList>
            <consortium name="EnsemblMetazoa"/>
        </authorList>
    </citation>
    <scope>IDENTIFICATION</scope>
</reference>
<feature type="binding site" evidence="15">
    <location>
        <position position="590"/>
    </location>
    <ligand>
        <name>Zn(2+)</name>
        <dbReference type="ChEBI" id="CHEBI:29105"/>
    </ligand>
</feature>
<protein>
    <recommendedName>
        <fullName evidence="2">protein acetyllysine N-acetyltransferase</fullName>
        <ecNumber evidence="2">2.3.1.286</ecNumber>
    </recommendedName>
    <alternativeName>
        <fullName evidence="10">Regulatory protein SIR2 homolog 7</fullName>
    </alternativeName>
    <alternativeName>
        <fullName evidence="9">SIR2-like protein 7</fullName>
    </alternativeName>
</protein>
<dbReference type="Gene3D" id="2.20.28.200">
    <property type="match status" value="1"/>
</dbReference>
<dbReference type="GO" id="GO:0000785">
    <property type="term" value="C:chromatin"/>
    <property type="evidence" value="ECO:0007669"/>
    <property type="project" value="UniProtKB-ARBA"/>
</dbReference>
<dbReference type="InterPro" id="IPR003000">
    <property type="entry name" value="Sirtuin"/>
</dbReference>
<evidence type="ECO:0000256" key="6">
    <source>
        <dbReference type="ARBA" id="ARBA00022833"/>
    </source>
</evidence>
<dbReference type="PROSITE" id="PS50305">
    <property type="entry name" value="SIRTUIN"/>
    <property type="match status" value="1"/>
</dbReference>
<feature type="active site" description="Proton acceptor" evidence="15">
    <location>
        <position position="549"/>
    </location>
</feature>
<proteinExistence type="inferred from homology"/>
<dbReference type="GO" id="GO:0035861">
    <property type="term" value="C:site of double-strand break"/>
    <property type="evidence" value="ECO:0007669"/>
    <property type="project" value="UniProtKB-ARBA"/>
</dbReference>